<dbReference type="PANTHER" id="PTHR42760">
    <property type="entry name" value="SHORT-CHAIN DEHYDROGENASES/REDUCTASES FAMILY MEMBER"/>
    <property type="match status" value="1"/>
</dbReference>
<reference evidence="3 4" key="1">
    <citation type="submission" date="2023-07" db="EMBL/GenBank/DDBJ databases">
        <title>Genomic Encyclopedia of Type Strains, Phase IV (KMG-IV): sequencing the most valuable type-strain genomes for metagenomic binning, comparative biology and taxonomic classification.</title>
        <authorList>
            <person name="Goeker M."/>
        </authorList>
    </citation>
    <scope>NUCLEOTIDE SEQUENCE [LARGE SCALE GENOMIC DNA]</scope>
    <source>
        <strain evidence="3 4">B1-1</strain>
    </source>
</reference>
<dbReference type="PRINTS" id="PR00080">
    <property type="entry name" value="SDRFAMILY"/>
</dbReference>
<protein>
    <submittedName>
        <fullName evidence="3">NAD(P)-dependent dehydrogenase (Short-subunit alcohol dehydrogenase family)</fullName>
    </submittedName>
</protein>
<evidence type="ECO:0000313" key="4">
    <source>
        <dbReference type="Proteomes" id="UP001223743"/>
    </source>
</evidence>
<comment type="similarity">
    <text evidence="1">Belongs to the short-chain dehydrogenases/reductases (SDR) family.</text>
</comment>
<keyword evidence="2" id="KW-0560">Oxidoreductase</keyword>
<dbReference type="PRINTS" id="PR00081">
    <property type="entry name" value="GDHRDH"/>
</dbReference>
<organism evidence="3 4">
    <name type="scientific">Kaistia geumhonensis</name>
    <dbReference type="NCBI Taxonomy" id="410839"/>
    <lineage>
        <taxon>Bacteria</taxon>
        <taxon>Pseudomonadati</taxon>
        <taxon>Pseudomonadota</taxon>
        <taxon>Alphaproteobacteria</taxon>
        <taxon>Hyphomicrobiales</taxon>
        <taxon>Kaistiaceae</taxon>
        <taxon>Kaistia</taxon>
    </lineage>
</organism>
<dbReference type="InterPro" id="IPR036291">
    <property type="entry name" value="NAD(P)-bd_dom_sf"/>
</dbReference>
<dbReference type="CDD" id="cd05233">
    <property type="entry name" value="SDR_c"/>
    <property type="match status" value="1"/>
</dbReference>
<proteinExistence type="inferred from homology"/>
<sequence>MTETGGAPAGASGGVSGGSLAPFDLTGRVAIITGAAGGIGSAMTRRFAEAGARLALLDRNPDVIAAAEALGPQHRGYVGDVTDEASIVAQVAAVAKDFGGIDILVNNAGIGTLHAAEEKPTDDFDLTIAVNLRAPFLYSREAARHMLAKGWGRVVTIASQAAVIGIEGHVAYSASKAGLIGMTNCMALEWGPRGVTANCISPTVVETAMAKIGWAGEKGVRARAEIPTRRFAQPDEIALAAIYLASDAAAMVNGANLMVDGGYTIR</sequence>
<accession>A0ABU0M6Y2</accession>
<gene>
    <name evidence="3" type="ORF">QO015_002166</name>
</gene>
<dbReference type="PROSITE" id="PS00061">
    <property type="entry name" value="ADH_SHORT"/>
    <property type="match status" value="1"/>
</dbReference>
<evidence type="ECO:0000256" key="2">
    <source>
        <dbReference type="ARBA" id="ARBA00023002"/>
    </source>
</evidence>
<dbReference type="InterPro" id="IPR020904">
    <property type="entry name" value="Sc_DH/Rdtase_CS"/>
</dbReference>
<dbReference type="NCBIfam" id="NF005309">
    <property type="entry name" value="PRK06841.1"/>
    <property type="match status" value="1"/>
</dbReference>
<dbReference type="RefSeq" id="WP_266279460.1">
    <property type="nucleotide sequence ID" value="NZ_JAPKNF010000001.1"/>
</dbReference>
<name>A0ABU0M6Y2_9HYPH</name>
<dbReference type="InterPro" id="IPR002347">
    <property type="entry name" value="SDR_fam"/>
</dbReference>
<dbReference type="Proteomes" id="UP001223743">
    <property type="component" value="Unassembled WGS sequence"/>
</dbReference>
<dbReference type="Gene3D" id="3.40.50.720">
    <property type="entry name" value="NAD(P)-binding Rossmann-like Domain"/>
    <property type="match status" value="1"/>
</dbReference>
<dbReference type="Pfam" id="PF13561">
    <property type="entry name" value="adh_short_C2"/>
    <property type="match status" value="1"/>
</dbReference>
<dbReference type="PANTHER" id="PTHR42760:SF115">
    <property type="entry name" value="3-OXOACYL-[ACYL-CARRIER-PROTEIN] REDUCTASE FABG"/>
    <property type="match status" value="1"/>
</dbReference>
<dbReference type="EMBL" id="JAUSWJ010000001">
    <property type="protein sequence ID" value="MDQ0516553.1"/>
    <property type="molecule type" value="Genomic_DNA"/>
</dbReference>
<evidence type="ECO:0000313" key="3">
    <source>
        <dbReference type="EMBL" id="MDQ0516553.1"/>
    </source>
</evidence>
<evidence type="ECO:0000256" key="1">
    <source>
        <dbReference type="ARBA" id="ARBA00006484"/>
    </source>
</evidence>
<dbReference type="SUPFAM" id="SSF51735">
    <property type="entry name" value="NAD(P)-binding Rossmann-fold domains"/>
    <property type="match status" value="1"/>
</dbReference>
<comment type="caution">
    <text evidence="3">The sequence shown here is derived from an EMBL/GenBank/DDBJ whole genome shotgun (WGS) entry which is preliminary data.</text>
</comment>
<keyword evidence="4" id="KW-1185">Reference proteome</keyword>